<evidence type="ECO:0000313" key="4">
    <source>
        <dbReference type="EMBL" id="EFH81575.1"/>
    </source>
</evidence>
<dbReference type="InterPro" id="IPR013249">
    <property type="entry name" value="RNA_pol_sigma70_r4_t2"/>
</dbReference>
<evidence type="ECO:0000313" key="5">
    <source>
        <dbReference type="Proteomes" id="UP000004508"/>
    </source>
</evidence>
<dbReference type="GO" id="GO:0006352">
    <property type="term" value="P:DNA-templated transcription initiation"/>
    <property type="evidence" value="ECO:0007669"/>
    <property type="project" value="InterPro"/>
</dbReference>
<dbReference type="PANTHER" id="PTHR30173:SF36">
    <property type="entry name" value="ECF RNA POLYMERASE SIGMA FACTOR SIGJ"/>
    <property type="match status" value="1"/>
</dbReference>
<evidence type="ECO:0000259" key="3">
    <source>
        <dbReference type="Pfam" id="PF08281"/>
    </source>
</evidence>
<feature type="domain" description="RNA polymerase sigma-70 region 2" evidence="2">
    <location>
        <begin position="26"/>
        <end position="90"/>
    </location>
</feature>
<dbReference type="PANTHER" id="PTHR30173">
    <property type="entry name" value="SIGMA 19 FACTOR"/>
    <property type="match status" value="1"/>
</dbReference>
<dbReference type="eggNOG" id="COG1595">
    <property type="taxonomic scope" value="Bacteria"/>
</dbReference>
<feature type="domain" description="RNA polymerase sigma factor 70 region 4 type 2" evidence="3">
    <location>
        <begin position="128"/>
        <end position="179"/>
    </location>
</feature>
<keyword evidence="5" id="KW-1185">Reference proteome</keyword>
<evidence type="ECO:0000256" key="1">
    <source>
        <dbReference type="ARBA" id="ARBA00011344"/>
    </source>
</evidence>
<reference evidence="4 5" key="1">
    <citation type="journal article" date="2011" name="Stand. Genomic Sci.">
        <title>Non-contiguous finished genome sequence and contextual data of the filamentous soil bacterium Ktedonobacter racemifer type strain (SOSP1-21).</title>
        <authorList>
            <person name="Chang Y.J."/>
            <person name="Land M."/>
            <person name="Hauser L."/>
            <person name="Chertkov O."/>
            <person name="Del Rio T.G."/>
            <person name="Nolan M."/>
            <person name="Copeland A."/>
            <person name="Tice H."/>
            <person name="Cheng J.F."/>
            <person name="Lucas S."/>
            <person name="Han C."/>
            <person name="Goodwin L."/>
            <person name="Pitluck S."/>
            <person name="Ivanova N."/>
            <person name="Ovchinikova G."/>
            <person name="Pati A."/>
            <person name="Chen A."/>
            <person name="Palaniappan K."/>
            <person name="Mavromatis K."/>
            <person name="Liolios K."/>
            <person name="Brettin T."/>
            <person name="Fiebig A."/>
            <person name="Rohde M."/>
            <person name="Abt B."/>
            <person name="Goker M."/>
            <person name="Detter J.C."/>
            <person name="Woyke T."/>
            <person name="Bristow J."/>
            <person name="Eisen J.A."/>
            <person name="Markowitz V."/>
            <person name="Hugenholtz P."/>
            <person name="Kyrpides N.C."/>
            <person name="Klenk H.P."/>
            <person name="Lapidus A."/>
        </authorList>
    </citation>
    <scope>NUCLEOTIDE SEQUENCE [LARGE SCALE GENOMIC DNA]</scope>
    <source>
        <strain evidence="5">DSM 44963</strain>
    </source>
</reference>
<comment type="caution">
    <text evidence="4">The sequence shown here is derived from an EMBL/GenBank/DDBJ whole genome shotgun (WGS) entry which is preliminary data.</text>
</comment>
<dbReference type="InterPro" id="IPR007627">
    <property type="entry name" value="RNA_pol_sigma70_r2"/>
</dbReference>
<sequence>MVQPSLFMATLALMSRRKAENIVESFETYRTHLFSIAYRMLGSAMDAEDMVQETYLRYQSTPPETIHSLKAYLTTILTRLCMDQLQLARRKRELYVGPWLPEPILTTEMDETDDPEKRVDMQESISLAFLVLLEQLQPFERAVFLLREIFGYEFPEIATMLDKSEAACRRSFSRARLHLRTHRPRFPASPRLHQQLLNGFQRAISAGEMTPLMNMLAEDVTFWADGGGKVKGAATHELVGRVAVARFLLGTRRFWPEGYSPGVEEVNGQVALIVRVGEKAFSVMTIEVEQGRIQAIRIIANPEKLARV</sequence>
<dbReference type="InterPro" id="IPR052704">
    <property type="entry name" value="ECF_Sigma-70_Domain"/>
</dbReference>
<proteinExistence type="predicted"/>
<dbReference type="NCBIfam" id="TIGR02957">
    <property type="entry name" value="SigX4"/>
    <property type="match status" value="1"/>
</dbReference>
<protein>
    <submittedName>
        <fullName evidence="4">RNA polymerase, sigma-24 subunit, ECF subfamily</fullName>
    </submittedName>
</protein>
<dbReference type="SUPFAM" id="SSF88946">
    <property type="entry name" value="Sigma2 domain of RNA polymerase sigma factors"/>
    <property type="match status" value="1"/>
</dbReference>
<gene>
    <name evidence="4" type="ORF">Krac_2308</name>
</gene>
<dbReference type="AlphaFoldDB" id="D6U4Z5"/>
<dbReference type="SUPFAM" id="SSF88659">
    <property type="entry name" value="Sigma3 and sigma4 domains of RNA polymerase sigma factors"/>
    <property type="match status" value="1"/>
</dbReference>
<dbReference type="EMBL" id="ADVG01000004">
    <property type="protein sequence ID" value="EFH81575.1"/>
    <property type="molecule type" value="Genomic_DNA"/>
</dbReference>
<dbReference type="InParanoid" id="D6U4Z5"/>
<dbReference type="Pfam" id="PF08281">
    <property type="entry name" value="Sigma70_r4_2"/>
    <property type="match status" value="1"/>
</dbReference>
<dbReference type="Gene3D" id="1.10.1740.10">
    <property type="match status" value="1"/>
</dbReference>
<dbReference type="NCBIfam" id="TIGR02937">
    <property type="entry name" value="sigma70-ECF"/>
    <property type="match status" value="1"/>
</dbReference>
<dbReference type="InterPro" id="IPR032710">
    <property type="entry name" value="NTF2-like_dom_sf"/>
</dbReference>
<dbReference type="InterPro" id="IPR014303">
    <property type="entry name" value="RNA_pol_sigma-70_ECF"/>
</dbReference>
<dbReference type="Gene3D" id="3.10.450.50">
    <property type="match status" value="1"/>
</dbReference>
<dbReference type="NCBIfam" id="NF007214">
    <property type="entry name" value="PRK09636.1"/>
    <property type="match status" value="1"/>
</dbReference>
<organism evidence="4 5">
    <name type="scientific">Ktedonobacter racemifer DSM 44963</name>
    <dbReference type="NCBI Taxonomy" id="485913"/>
    <lineage>
        <taxon>Bacteria</taxon>
        <taxon>Bacillati</taxon>
        <taxon>Chloroflexota</taxon>
        <taxon>Ktedonobacteria</taxon>
        <taxon>Ktedonobacterales</taxon>
        <taxon>Ktedonobacteraceae</taxon>
        <taxon>Ktedonobacter</taxon>
    </lineage>
</organism>
<name>D6U4Z5_KTERA</name>
<accession>D6U4Z5</accession>
<dbReference type="InterPro" id="IPR014284">
    <property type="entry name" value="RNA_pol_sigma-70_dom"/>
</dbReference>
<dbReference type="GO" id="GO:0016987">
    <property type="term" value="F:sigma factor activity"/>
    <property type="evidence" value="ECO:0007669"/>
    <property type="project" value="InterPro"/>
</dbReference>
<dbReference type="InterPro" id="IPR013325">
    <property type="entry name" value="RNA_pol_sigma_r2"/>
</dbReference>
<dbReference type="InterPro" id="IPR013324">
    <property type="entry name" value="RNA_pol_sigma_r3/r4-like"/>
</dbReference>
<comment type="subunit">
    <text evidence="1">Interacts transiently with the RNA polymerase catalytic core formed by RpoA, RpoB, RpoC and RpoZ (2 alpha, 1 beta, 1 beta' and 1 omega subunit) to form the RNA polymerase holoenzyme that can initiate transcription.</text>
</comment>
<dbReference type="SUPFAM" id="SSF54427">
    <property type="entry name" value="NTF2-like"/>
    <property type="match status" value="1"/>
</dbReference>
<dbReference type="GO" id="GO:0003677">
    <property type="term" value="F:DNA binding"/>
    <property type="evidence" value="ECO:0007669"/>
    <property type="project" value="InterPro"/>
</dbReference>
<dbReference type="Proteomes" id="UP000004508">
    <property type="component" value="Unassembled WGS sequence"/>
</dbReference>
<dbReference type="Gene3D" id="1.10.10.10">
    <property type="entry name" value="Winged helix-like DNA-binding domain superfamily/Winged helix DNA-binding domain"/>
    <property type="match status" value="1"/>
</dbReference>
<dbReference type="InterPro" id="IPR036388">
    <property type="entry name" value="WH-like_DNA-bd_sf"/>
</dbReference>
<evidence type="ECO:0000259" key="2">
    <source>
        <dbReference type="Pfam" id="PF04542"/>
    </source>
</evidence>
<dbReference type="Pfam" id="PF04542">
    <property type="entry name" value="Sigma70_r2"/>
    <property type="match status" value="1"/>
</dbReference>